<keyword evidence="10" id="KW-1185">Reference proteome</keyword>
<comment type="cofactor">
    <cofactor evidence="6">
        <name>[2Fe-2S] cluster</name>
        <dbReference type="ChEBI" id="CHEBI:190135"/>
    </cofactor>
</comment>
<sequence>MLCRGRPVLQSLRTIRPIIVVRGYRPSVPAASTGRRPIAIPVDIPVPECSPSPCSNQLDCPTPDGSELLPPPPNPRSIAARRSLLLFSIPIPPESWPSHLDFASPLIAEASNVLKRTGTSVNAIYDGVGTATFPAPSRKRDPYTPSTNTDADADTPATAPPAECYPARLLYPDGRTFDFPAFNEATLDSPQLRRALMYRPSGSVMGGGAPNELPGESEMPKEVLVCTHGARDCRCADYGGPLVKALREQGVAVREIGHVGGHKWAANALLLPSMDMLSNLRASDAAAVASFNKNRDSKSAMWAHWRGRLGLNDEQQARVWERIQRNFAPASETKLSGEHVPLTFRTFEGEIKSVEGRVGDSLLVVAHENDLPAMEGTCGGNAECATCHVYLAPRPARPPVPEPGEDELDMLDFALDYRDGLSRLGCQVAVSPELAKWCAEGGVIDLPRF</sequence>
<comment type="similarity">
    <text evidence="1">Belongs to the adrenodoxin/putidaredoxin family.</text>
</comment>
<protein>
    <recommendedName>
        <fullName evidence="8">2Fe-2S ferredoxin-type domain-containing protein</fullName>
    </recommendedName>
</protein>
<dbReference type="InterPro" id="IPR001055">
    <property type="entry name" value="Adrenodoxin-like"/>
</dbReference>
<dbReference type="Gene3D" id="3.40.30.10">
    <property type="entry name" value="Glutaredoxin"/>
    <property type="match status" value="1"/>
</dbReference>
<evidence type="ECO:0000256" key="1">
    <source>
        <dbReference type="ARBA" id="ARBA00010914"/>
    </source>
</evidence>
<dbReference type="PANTHER" id="PTHR23426">
    <property type="entry name" value="FERREDOXIN/ADRENODOXIN"/>
    <property type="match status" value="1"/>
</dbReference>
<dbReference type="Proteomes" id="UP001233271">
    <property type="component" value="Chromosome 1"/>
</dbReference>
<dbReference type="EMBL" id="AP028212">
    <property type="protein sequence ID" value="BEI87645.1"/>
    <property type="molecule type" value="Genomic_DNA"/>
</dbReference>
<dbReference type="GO" id="GO:0009055">
    <property type="term" value="F:electron transfer activity"/>
    <property type="evidence" value="ECO:0007669"/>
    <property type="project" value="TreeGrafter"/>
</dbReference>
<keyword evidence="4" id="KW-0408">Iron</keyword>
<organism evidence="9 10">
    <name type="scientific">Cutaneotrichosporon cavernicola</name>
    <dbReference type="NCBI Taxonomy" id="279322"/>
    <lineage>
        <taxon>Eukaryota</taxon>
        <taxon>Fungi</taxon>
        <taxon>Dikarya</taxon>
        <taxon>Basidiomycota</taxon>
        <taxon>Agaricomycotina</taxon>
        <taxon>Tremellomycetes</taxon>
        <taxon>Trichosporonales</taxon>
        <taxon>Trichosporonaceae</taxon>
        <taxon>Cutaneotrichosporon</taxon>
    </lineage>
</organism>
<dbReference type="GO" id="GO:0005739">
    <property type="term" value="C:mitochondrion"/>
    <property type="evidence" value="ECO:0007669"/>
    <property type="project" value="TreeGrafter"/>
</dbReference>
<dbReference type="KEGG" id="ccac:CcaHIS019_0103630"/>
<accession>A0AA48I5Y0</accession>
<dbReference type="Pfam" id="PF00111">
    <property type="entry name" value="Fer2"/>
    <property type="match status" value="1"/>
</dbReference>
<evidence type="ECO:0000313" key="9">
    <source>
        <dbReference type="EMBL" id="BEI87645.1"/>
    </source>
</evidence>
<evidence type="ECO:0000256" key="5">
    <source>
        <dbReference type="ARBA" id="ARBA00023014"/>
    </source>
</evidence>
<evidence type="ECO:0000256" key="3">
    <source>
        <dbReference type="ARBA" id="ARBA00022723"/>
    </source>
</evidence>
<dbReference type="Pfam" id="PF06999">
    <property type="entry name" value="Suc_Fer-like"/>
    <property type="match status" value="1"/>
</dbReference>
<dbReference type="InterPro" id="IPR012675">
    <property type="entry name" value="Beta-grasp_dom_sf"/>
</dbReference>
<keyword evidence="3" id="KW-0479">Metal-binding</keyword>
<dbReference type="CDD" id="cd03062">
    <property type="entry name" value="TRX_Fd_Sucrase"/>
    <property type="match status" value="1"/>
</dbReference>
<evidence type="ECO:0000259" key="8">
    <source>
        <dbReference type="Pfam" id="PF00111"/>
    </source>
</evidence>
<dbReference type="GO" id="GO:0140647">
    <property type="term" value="P:P450-containing electron transport chain"/>
    <property type="evidence" value="ECO:0007669"/>
    <property type="project" value="InterPro"/>
</dbReference>
<evidence type="ECO:0000256" key="6">
    <source>
        <dbReference type="ARBA" id="ARBA00034078"/>
    </source>
</evidence>
<dbReference type="InterPro" id="IPR001041">
    <property type="entry name" value="2Fe-2S_ferredoxin-type"/>
</dbReference>
<dbReference type="InterPro" id="IPR036010">
    <property type="entry name" value="2Fe-2S_ferredoxin-like_sf"/>
</dbReference>
<gene>
    <name evidence="9" type="ORF">CcaverHIS019_0103630</name>
</gene>
<proteinExistence type="inferred from homology"/>
<dbReference type="GeneID" id="85491516"/>
<dbReference type="AlphaFoldDB" id="A0AA48I5Y0"/>
<evidence type="ECO:0000313" key="10">
    <source>
        <dbReference type="Proteomes" id="UP001233271"/>
    </source>
</evidence>
<keyword evidence="5" id="KW-0411">Iron-sulfur</keyword>
<dbReference type="GO" id="GO:0046872">
    <property type="term" value="F:metal ion binding"/>
    <property type="evidence" value="ECO:0007669"/>
    <property type="project" value="UniProtKB-KW"/>
</dbReference>
<dbReference type="CDD" id="cd00207">
    <property type="entry name" value="fer2"/>
    <property type="match status" value="1"/>
</dbReference>
<feature type="region of interest" description="Disordered" evidence="7">
    <location>
        <begin position="129"/>
        <end position="159"/>
    </location>
</feature>
<dbReference type="SUPFAM" id="SSF54292">
    <property type="entry name" value="2Fe-2S ferredoxin-like"/>
    <property type="match status" value="1"/>
</dbReference>
<dbReference type="Gene3D" id="3.10.20.30">
    <property type="match status" value="1"/>
</dbReference>
<reference evidence="9" key="1">
    <citation type="journal article" date="2023" name="BMC Genomics">
        <title>Chromosome-level genome assemblies of Cutaneotrichosporon spp. (Trichosporonales, Basidiomycota) reveal imbalanced evolution between nucleotide sequences and chromosome synteny.</title>
        <authorList>
            <person name="Kobayashi Y."/>
            <person name="Kayamori A."/>
            <person name="Aoki K."/>
            <person name="Shiwa Y."/>
            <person name="Matsutani M."/>
            <person name="Fujita N."/>
            <person name="Sugita T."/>
            <person name="Iwasaki W."/>
            <person name="Tanaka N."/>
            <person name="Takashima M."/>
        </authorList>
    </citation>
    <scope>NUCLEOTIDE SEQUENCE</scope>
    <source>
        <strain evidence="9">HIS019</strain>
    </source>
</reference>
<feature type="domain" description="2Fe-2S ferredoxin-type" evidence="8">
    <location>
        <begin position="348"/>
        <end position="430"/>
    </location>
</feature>
<dbReference type="PRINTS" id="PR00355">
    <property type="entry name" value="ADRENODOXIN"/>
</dbReference>
<dbReference type="RefSeq" id="XP_060452911.1">
    <property type="nucleotide sequence ID" value="XM_060599489.1"/>
</dbReference>
<evidence type="ECO:0000256" key="7">
    <source>
        <dbReference type="SAM" id="MobiDB-lite"/>
    </source>
</evidence>
<dbReference type="GO" id="GO:0051537">
    <property type="term" value="F:2 iron, 2 sulfur cluster binding"/>
    <property type="evidence" value="ECO:0007669"/>
    <property type="project" value="UniProtKB-KW"/>
</dbReference>
<dbReference type="InterPro" id="IPR009737">
    <property type="entry name" value="Aim32/Apd1-like"/>
</dbReference>
<keyword evidence="2" id="KW-0001">2Fe-2S</keyword>
<evidence type="ECO:0000256" key="2">
    <source>
        <dbReference type="ARBA" id="ARBA00022714"/>
    </source>
</evidence>
<evidence type="ECO:0000256" key="4">
    <source>
        <dbReference type="ARBA" id="ARBA00023004"/>
    </source>
</evidence>
<name>A0AA48I5Y0_9TREE</name>
<dbReference type="PANTHER" id="PTHR23426:SF65">
    <property type="entry name" value="FERREDOXIN-2, MITOCHONDRIAL"/>
    <property type="match status" value="1"/>
</dbReference>